<dbReference type="RefSeq" id="WP_170035605.1">
    <property type="nucleotide sequence ID" value="NZ_JABDTL010000001.1"/>
</dbReference>
<organism evidence="1 2">
    <name type="scientific">Longimicrobium terrae</name>
    <dbReference type="NCBI Taxonomy" id="1639882"/>
    <lineage>
        <taxon>Bacteria</taxon>
        <taxon>Pseudomonadati</taxon>
        <taxon>Gemmatimonadota</taxon>
        <taxon>Longimicrobiia</taxon>
        <taxon>Longimicrobiales</taxon>
        <taxon>Longimicrobiaceae</taxon>
        <taxon>Longimicrobium</taxon>
    </lineage>
</organism>
<evidence type="ECO:0000313" key="2">
    <source>
        <dbReference type="Proteomes" id="UP000582837"/>
    </source>
</evidence>
<accession>A0A841GWJ0</accession>
<dbReference type="AlphaFoldDB" id="A0A841GWJ0"/>
<reference evidence="1 2" key="1">
    <citation type="submission" date="2020-08" db="EMBL/GenBank/DDBJ databases">
        <title>Genomic Encyclopedia of Type Strains, Phase IV (KMG-IV): sequencing the most valuable type-strain genomes for metagenomic binning, comparative biology and taxonomic classification.</title>
        <authorList>
            <person name="Goeker M."/>
        </authorList>
    </citation>
    <scope>NUCLEOTIDE SEQUENCE [LARGE SCALE GENOMIC DNA]</scope>
    <source>
        <strain evidence="1 2">DSM 29007</strain>
    </source>
</reference>
<keyword evidence="2" id="KW-1185">Reference proteome</keyword>
<dbReference type="EMBL" id="JACHIA010000004">
    <property type="protein sequence ID" value="MBB6070204.1"/>
    <property type="molecule type" value="Genomic_DNA"/>
</dbReference>
<comment type="caution">
    <text evidence="1">The sequence shown here is derived from an EMBL/GenBank/DDBJ whole genome shotgun (WGS) entry which is preliminary data.</text>
</comment>
<dbReference type="Proteomes" id="UP000582837">
    <property type="component" value="Unassembled WGS sequence"/>
</dbReference>
<sequence>MSQTFTDADLVTWEAFSSGGRFGLSIRPKVIFHCLTDQTVAPRFVEMDGDEADAEHAIHESSEEQLRQMLAQSKVLE</sequence>
<name>A0A841GWJ0_9BACT</name>
<proteinExistence type="predicted"/>
<protein>
    <submittedName>
        <fullName evidence="1">Uncharacterized protein</fullName>
    </submittedName>
</protein>
<evidence type="ECO:0000313" key="1">
    <source>
        <dbReference type="EMBL" id="MBB6070204.1"/>
    </source>
</evidence>
<gene>
    <name evidence="1" type="ORF">HNQ61_001823</name>
</gene>